<dbReference type="Proteomes" id="UP000050471">
    <property type="component" value="Unassembled WGS sequence"/>
</dbReference>
<dbReference type="InterPro" id="IPR001387">
    <property type="entry name" value="Cro/C1-type_HTH"/>
</dbReference>
<dbReference type="EMBL" id="LKBA01000008">
    <property type="protein sequence ID" value="KPN62962.1"/>
    <property type="molecule type" value="Genomic_DNA"/>
</dbReference>
<sequence length="120" mass="13777">MLHEVDVRVGKRVRQRRWQMGMTQHDLGEKTGVKFQQIQKYETGANRVSASRLWDIASALDVQITYFFEGMDGKAANQNGEPCLPDFLEDKEAIELVRAYYSIPEPSRRKLYDLAKVLGA</sequence>
<dbReference type="SMART" id="SM00530">
    <property type="entry name" value="HTH_XRE"/>
    <property type="match status" value="1"/>
</dbReference>
<dbReference type="PROSITE" id="PS50943">
    <property type="entry name" value="HTH_CROC1"/>
    <property type="match status" value="1"/>
</dbReference>
<feature type="domain" description="HTH cro/C1-type" evidence="2">
    <location>
        <begin position="13"/>
        <end position="67"/>
    </location>
</feature>
<dbReference type="GO" id="GO:0003677">
    <property type="term" value="F:DNA binding"/>
    <property type="evidence" value="ECO:0007669"/>
    <property type="project" value="UniProtKB-KW"/>
</dbReference>
<dbReference type="PANTHER" id="PTHR46797">
    <property type="entry name" value="HTH-TYPE TRANSCRIPTIONAL REGULATOR"/>
    <property type="match status" value="1"/>
</dbReference>
<dbReference type="GO" id="GO:0003700">
    <property type="term" value="F:DNA-binding transcription factor activity"/>
    <property type="evidence" value="ECO:0007669"/>
    <property type="project" value="TreeGrafter"/>
</dbReference>
<dbReference type="STRING" id="154981.AKJ29_02100"/>
<comment type="caution">
    <text evidence="3">The sequence shown here is derived from an EMBL/GenBank/DDBJ whole genome shotgun (WGS) entry which is preliminary data.</text>
</comment>
<dbReference type="InterPro" id="IPR050807">
    <property type="entry name" value="TransReg_Diox_bact_type"/>
</dbReference>
<gene>
    <name evidence="3" type="ORF">AKJ29_02100</name>
</gene>
<dbReference type="CDD" id="cd00093">
    <property type="entry name" value="HTH_XRE"/>
    <property type="match status" value="1"/>
</dbReference>
<dbReference type="AlphaFoldDB" id="A0A0P7JP10"/>
<evidence type="ECO:0000259" key="2">
    <source>
        <dbReference type="PROSITE" id="PS50943"/>
    </source>
</evidence>
<dbReference type="RefSeq" id="WP_055190894.1">
    <property type="nucleotide sequence ID" value="NZ_FPBS01000030.1"/>
</dbReference>
<dbReference type="Pfam" id="PF01381">
    <property type="entry name" value="HTH_3"/>
    <property type="match status" value="1"/>
</dbReference>
<accession>A0A0P7JP10</accession>
<dbReference type="InterPro" id="IPR010982">
    <property type="entry name" value="Lambda_DNA-bd_dom_sf"/>
</dbReference>
<keyword evidence="1" id="KW-0238">DNA-binding</keyword>
<evidence type="ECO:0000313" key="4">
    <source>
        <dbReference type="Proteomes" id="UP000050471"/>
    </source>
</evidence>
<name>A0A0P7JP10_9RHOB</name>
<reference evidence="3 4" key="1">
    <citation type="submission" date="2015-09" db="EMBL/GenBank/DDBJ databases">
        <title>Draft genome sequence of Aliiroseovarius crassostreae CV919-312TSm, the causative agent of Roseovarius Oyster Disease (formerly Juvenile Oyster Disease).</title>
        <authorList>
            <person name="Kessner L."/>
            <person name="Spinard E."/>
            <person name="Nelson D."/>
        </authorList>
    </citation>
    <scope>NUCLEOTIDE SEQUENCE [LARGE SCALE GENOMIC DNA]</scope>
    <source>
        <strain evidence="3 4">CV919-312</strain>
    </source>
</reference>
<evidence type="ECO:0000256" key="1">
    <source>
        <dbReference type="ARBA" id="ARBA00023125"/>
    </source>
</evidence>
<dbReference type="Gene3D" id="1.10.260.40">
    <property type="entry name" value="lambda repressor-like DNA-binding domains"/>
    <property type="match status" value="1"/>
</dbReference>
<dbReference type="GO" id="GO:0005829">
    <property type="term" value="C:cytosol"/>
    <property type="evidence" value="ECO:0007669"/>
    <property type="project" value="TreeGrafter"/>
</dbReference>
<organism evidence="3 4">
    <name type="scientific">Aliiroseovarius crassostreae</name>
    <dbReference type="NCBI Taxonomy" id="154981"/>
    <lineage>
        <taxon>Bacteria</taxon>
        <taxon>Pseudomonadati</taxon>
        <taxon>Pseudomonadota</taxon>
        <taxon>Alphaproteobacteria</taxon>
        <taxon>Rhodobacterales</taxon>
        <taxon>Paracoccaceae</taxon>
        <taxon>Aliiroseovarius</taxon>
    </lineage>
</organism>
<proteinExistence type="predicted"/>
<dbReference type="OrthoDB" id="9797172at2"/>
<dbReference type="SUPFAM" id="SSF47413">
    <property type="entry name" value="lambda repressor-like DNA-binding domains"/>
    <property type="match status" value="1"/>
</dbReference>
<evidence type="ECO:0000313" key="3">
    <source>
        <dbReference type="EMBL" id="KPN62962.1"/>
    </source>
</evidence>
<keyword evidence="4" id="KW-1185">Reference proteome</keyword>
<dbReference type="PANTHER" id="PTHR46797:SF1">
    <property type="entry name" value="METHYLPHOSPHONATE SYNTHASE"/>
    <property type="match status" value="1"/>
</dbReference>
<protein>
    <submittedName>
        <fullName evidence="3">Cro/Cl family transcriptional regulator</fullName>
    </submittedName>
</protein>